<reference evidence="2" key="1">
    <citation type="submission" date="2022-11" db="UniProtKB">
        <authorList>
            <consortium name="WormBaseParasite"/>
        </authorList>
    </citation>
    <scope>IDENTIFICATION</scope>
</reference>
<protein>
    <submittedName>
        <fullName evidence="2">Transmembrane protein</fullName>
    </submittedName>
</protein>
<proteinExistence type="predicted"/>
<name>A0A915J3I6_ROMCU</name>
<organism evidence="1 2">
    <name type="scientific">Romanomermis culicivorax</name>
    <name type="common">Nematode worm</name>
    <dbReference type="NCBI Taxonomy" id="13658"/>
    <lineage>
        <taxon>Eukaryota</taxon>
        <taxon>Metazoa</taxon>
        <taxon>Ecdysozoa</taxon>
        <taxon>Nematoda</taxon>
        <taxon>Enoplea</taxon>
        <taxon>Dorylaimia</taxon>
        <taxon>Mermithida</taxon>
        <taxon>Mermithoidea</taxon>
        <taxon>Mermithidae</taxon>
        <taxon>Romanomermis</taxon>
    </lineage>
</organism>
<dbReference type="WBParaSite" id="nRc.2.0.1.t20267-RA">
    <property type="protein sequence ID" value="nRc.2.0.1.t20267-RA"/>
    <property type="gene ID" value="nRc.2.0.1.g20267"/>
</dbReference>
<evidence type="ECO:0000313" key="2">
    <source>
        <dbReference type="WBParaSite" id="nRc.2.0.1.t20267-RA"/>
    </source>
</evidence>
<evidence type="ECO:0000313" key="1">
    <source>
        <dbReference type="Proteomes" id="UP000887565"/>
    </source>
</evidence>
<accession>A0A915J3I6</accession>
<dbReference type="Proteomes" id="UP000887565">
    <property type="component" value="Unplaced"/>
</dbReference>
<keyword evidence="1" id="KW-1185">Reference proteome</keyword>
<dbReference type="AlphaFoldDB" id="A0A915J3I6"/>
<sequence>MDPEALHGRMQNQILHFKNSILNFNLIFRNQILNFNNQVHNQILICNDKNKFYDHQILIFDLKIKFLLF</sequence>